<keyword evidence="8" id="KW-0676">Redox-active center</keyword>
<dbReference type="InterPro" id="IPR013766">
    <property type="entry name" value="Thioredoxin_domain"/>
</dbReference>
<sequence>MKIPGYGVLLFSLLHASSQVALADTDVIELTEENFSDKMAEGDWLVEIYAPWCSHCQQLEPTWRRLATELKGKVLVGKINGDQQPSLMQRFAIQGYPHICHMREGQMRDYAGDRSLEDLRHFAEKGWRQTRPQPFYRAPNSPAGLVLGKLLTLPHKGVQLHQYLRNVKKIPDLVLLLGFLAIPVTMGMCCICLLDAWYSRRPSAWVTPAPQHAHAH</sequence>
<keyword evidence="9" id="KW-0812">Transmembrane</keyword>
<dbReference type="SUPFAM" id="SSF52833">
    <property type="entry name" value="Thioredoxin-like"/>
    <property type="match status" value="1"/>
</dbReference>
<protein>
    <recommendedName>
        <fullName evidence="11">Thioredoxin domain-containing protein</fullName>
    </recommendedName>
</protein>
<evidence type="ECO:0000256" key="2">
    <source>
        <dbReference type="ARBA" id="ARBA00022448"/>
    </source>
</evidence>
<evidence type="ECO:0000256" key="9">
    <source>
        <dbReference type="SAM" id="Phobius"/>
    </source>
</evidence>
<keyword evidence="9" id="KW-0472">Membrane</keyword>
<feature type="domain" description="Thioredoxin" evidence="11">
    <location>
        <begin position="11"/>
        <end position="128"/>
    </location>
</feature>
<dbReference type="EMBL" id="JALJOS010000001">
    <property type="protein sequence ID" value="KAK9844799.1"/>
    <property type="molecule type" value="Genomic_DNA"/>
</dbReference>
<feature type="transmembrane region" description="Helical" evidence="9">
    <location>
        <begin position="173"/>
        <end position="194"/>
    </location>
</feature>
<evidence type="ECO:0000256" key="1">
    <source>
        <dbReference type="ARBA" id="ARBA00004389"/>
    </source>
</evidence>
<keyword evidence="3 10" id="KW-0732">Signal</keyword>
<evidence type="ECO:0000256" key="8">
    <source>
        <dbReference type="ARBA" id="ARBA00023284"/>
    </source>
</evidence>
<reference evidence="12 13" key="1">
    <citation type="journal article" date="2024" name="Nat. Commun.">
        <title>Phylogenomics reveals the evolutionary origins of lichenization in chlorophyte algae.</title>
        <authorList>
            <person name="Puginier C."/>
            <person name="Libourel C."/>
            <person name="Otte J."/>
            <person name="Skaloud P."/>
            <person name="Haon M."/>
            <person name="Grisel S."/>
            <person name="Petersen M."/>
            <person name="Berrin J.G."/>
            <person name="Delaux P.M."/>
            <person name="Dal Grande F."/>
            <person name="Keller J."/>
        </authorList>
    </citation>
    <scope>NUCLEOTIDE SEQUENCE [LARGE SCALE GENOMIC DNA]</scope>
    <source>
        <strain evidence="12 13">SAG 2145</strain>
    </source>
</reference>
<keyword evidence="13" id="KW-1185">Reference proteome</keyword>
<evidence type="ECO:0000259" key="11">
    <source>
        <dbReference type="PROSITE" id="PS51352"/>
    </source>
</evidence>
<proteinExistence type="predicted"/>
<dbReference type="GO" id="GO:0005789">
    <property type="term" value="C:endoplasmic reticulum membrane"/>
    <property type="evidence" value="ECO:0007669"/>
    <property type="project" value="UniProtKB-SubCell"/>
</dbReference>
<feature type="signal peptide" evidence="10">
    <location>
        <begin position="1"/>
        <end position="23"/>
    </location>
</feature>
<dbReference type="PANTHER" id="PTHR46107">
    <property type="entry name" value="DUMPY: SHORTER THAN WILD-TYPE"/>
    <property type="match status" value="1"/>
</dbReference>
<evidence type="ECO:0000256" key="3">
    <source>
        <dbReference type="ARBA" id="ARBA00022729"/>
    </source>
</evidence>
<gene>
    <name evidence="12" type="ORF">WJX74_006983</name>
</gene>
<evidence type="ECO:0000313" key="13">
    <source>
        <dbReference type="Proteomes" id="UP001438707"/>
    </source>
</evidence>
<organism evidence="12 13">
    <name type="scientific">Apatococcus lobatus</name>
    <dbReference type="NCBI Taxonomy" id="904363"/>
    <lineage>
        <taxon>Eukaryota</taxon>
        <taxon>Viridiplantae</taxon>
        <taxon>Chlorophyta</taxon>
        <taxon>core chlorophytes</taxon>
        <taxon>Trebouxiophyceae</taxon>
        <taxon>Chlorellales</taxon>
        <taxon>Chlorellaceae</taxon>
        <taxon>Apatococcus</taxon>
    </lineage>
</organism>
<dbReference type="AlphaFoldDB" id="A0AAW1SEW1"/>
<dbReference type="InterPro" id="IPR052454">
    <property type="entry name" value="TMX_domain-containing"/>
</dbReference>
<keyword evidence="7" id="KW-1015">Disulfide bond</keyword>
<keyword evidence="5" id="KW-0249">Electron transport</keyword>
<evidence type="ECO:0000256" key="6">
    <source>
        <dbReference type="ARBA" id="ARBA00022989"/>
    </source>
</evidence>
<evidence type="ECO:0000256" key="4">
    <source>
        <dbReference type="ARBA" id="ARBA00022824"/>
    </source>
</evidence>
<dbReference type="PROSITE" id="PS51352">
    <property type="entry name" value="THIOREDOXIN_2"/>
    <property type="match status" value="1"/>
</dbReference>
<dbReference type="Pfam" id="PF00085">
    <property type="entry name" value="Thioredoxin"/>
    <property type="match status" value="1"/>
</dbReference>
<name>A0AAW1SEW1_9CHLO</name>
<evidence type="ECO:0000313" key="12">
    <source>
        <dbReference type="EMBL" id="KAK9844799.1"/>
    </source>
</evidence>
<evidence type="ECO:0000256" key="5">
    <source>
        <dbReference type="ARBA" id="ARBA00022982"/>
    </source>
</evidence>
<accession>A0AAW1SEW1</accession>
<comment type="caution">
    <text evidence="12">The sequence shown here is derived from an EMBL/GenBank/DDBJ whole genome shotgun (WGS) entry which is preliminary data.</text>
</comment>
<dbReference type="Gene3D" id="3.40.30.10">
    <property type="entry name" value="Glutaredoxin"/>
    <property type="match status" value="1"/>
</dbReference>
<dbReference type="GO" id="GO:0015036">
    <property type="term" value="F:disulfide oxidoreductase activity"/>
    <property type="evidence" value="ECO:0007669"/>
    <property type="project" value="TreeGrafter"/>
</dbReference>
<comment type="subcellular location">
    <subcellularLocation>
        <location evidence="1">Endoplasmic reticulum membrane</location>
        <topology evidence="1">Single-pass membrane protein</topology>
    </subcellularLocation>
</comment>
<keyword evidence="6 9" id="KW-1133">Transmembrane helix</keyword>
<dbReference type="InterPro" id="IPR036249">
    <property type="entry name" value="Thioredoxin-like_sf"/>
</dbReference>
<evidence type="ECO:0000256" key="7">
    <source>
        <dbReference type="ARBA" id="ARBA00023157"/>
    </source>
</evidence>
<keyword evidence="4" id="KW-0256">Endoplasmic reticulum</keyword>
<dbReference type="Proteomes" id="UP001438707">
    <property type="component" value="Unassembled WGS sequence"/>
</dbReference>
<evidence type="ECO:0000256" key="10">
    <source>
        <dbReference type="SAM" id="SignalP"/>
    </source>
</evidence>
<feature type="chain" id="PRO_5043957261" description="Thioredoxin domain-containing protein" evidence="10">
    <location>
        <begin position="24"/>
        <end position="216"/>
    </location>
</feature>
<dbReference type="PANTHER" id="PTHR46107:SF3">
    <property type="entry name" value="THIOREDOXIN DOMAIN-CONTAINING PROTEIN"/>
    <property type="match status" value="1"/>
</dbReference>
<keyword evidence="2" id="KW-0813">Transport</keyword>